<gene>
    <name evidence="2" type="ORF">GCM10017667_20760</name>
</gene>
<reference evidence="2" key="2">
    <citation type="submission" date="2020-09" db="EMBL/GenBank/DDBJ databases">
        <authorList>
            <person name="Sun Q."/>
            <person name="Ohkuma M."/>
        </authorList>
    </citation>
    <scope>NUCLEOTIDE SEQUENCE</scope>
    <source>
        <strain evidence="2">JCM 4122</strain>
    </source>
</reference>
<dbReference type="PANTHER" id="PTHR21174">
    <property type="match status" value="1"/>
</dbReference>
<protein>
    <recommendedName>
        <fullName evidence="4">Metal-dependent HD superfamily phosphohydrolase</fullName>
    </recommendedName>
</protein>
<dbReference type="InterPro" id="IPR009218">
    <property type="entry name" value="HD_phosphohydro"/>
</dbReference>
<keyword evidence="3" id="KW-1185">Reference proteome</keyword>
<sequence length="250" mass="27387">MTATEDSATGAGDLLRRWNATLLAARAGREGPDPAPYGHDLLGRWAEPQRRYHTTAHLRAVLDRIDELTDQGGGGGELELVRLAAWFHDAVYRPDRSENEERSAALAERALREAGLTEHEVAEVARLVRLTVTHDPAEGDLNGETLCDADLAILATASDTYRGYAAAVREEYAFVPDDAFREGRAAVLRHLLALPRLFRTPYGAAAWEEQARENMEKELAELEGNPENAKPTELTDMSGTDGADRSEASP</sequence>
<dbReference type="Proteomes" id="UP000632849">
    <property type="component" value="Unassembled WGS sequence"/>
</dbReference>
<name>A0A919EK69_STRFL</name>
<dbReference type="PIRSF" id="PIRSF035170">
    <property type="entry name" value="HD_phosphohydro"/>
    <property type="match status" value="1"/>
</dbReference>
<evidence type="ECO:0000256" key="1">
    <source>
        <dbReference type="SAM" id="MobiDB-lite"/>
    </source>
</evidence>
<evidence type="ECO:0000313" key="2">
    <source>
        <dbReference type="EMBL" id="GHF91333.1"/>
    </source>
</evidence>
<evidence type="ECO:0000313" key="3">
    <source>
        <dbReference type="Proteomes" id="UP000632849"/>
    </source>
</evidence>
<dbReference type="Gene3D" id="1.10.3210.10">
    <property type="entry name" value="Hypothetical protein af1432"/>
    <property type="match status" value="1"/>
</dbReference>
<proteinExistence type="predicted"/>
<dbReference type="PANTHER" id="PTHR21174:SF0">
    <property type="entry name" value="HD PHOSPHOHYDROLASE FAMILY PROTEIN-RELATED"/>
    <property type="match status" value="1"/>
</dbReference>
<dbReference type="RefSeq" id="WP_229915276.1">
    <property type="nucleotide sequence ID" value="NZ_BNBE01000001.1"/>
</dbReference>
<evidence type="ECO:0008006" key="4">
    <source>
        <dbReference type="Google" id="ProtNLM"/>
    </source>
</evidence>
<organism evidence="2 3">
    <name type="scientific">Streptomyces filamentosus</name>
    <name type="common">Streptomyces roseosporus</name>
    <dbReference type="NCBI Taxonomy" id="67294"/>
    <lineage>
        <taxon>Bacteria</taxon>
        <taxon>Bacillati</taxon>
        <taxon>Actinomycetota</taxon>
        <taxon>Actinomycetes</taxon>
        <taxon>Kitasatosporales</taxon>
        <taxon>Streptomycetaceae</taxon>
        <taxon>Streptomyces</taxon>
    </lineage>
</organism>
<reference evidence="2" key="1">
    <citation type="journal article" date="2014" name="Int. J. Syst. Evol. Microbiol.">
        <title>Complete genome sequence of Corynebacterium casei LMG S-19264T (=DSM 44701T), isolated from a smear-ripened cheese.</title>
        <authorList>
            <consortium name="US DOE Joint Genome Institute (JGI-PGF)"/>
            <person name="Walter F."/>
            <person name="Albersmeier A."/>
            <person name="Kalinowski J."/>
            <person name="Ruckert C."/>
        </authorList>
    </citation>
    <scope>NUCLEOTIDE SEQUENCE</scope>
    <source>
        <strain evidence="2">JCM 4122</strain>
    </source>
</reference>
<dbReference type="AlphaFoldDB" id="A0A919EK69"/>
<accession>A0A919EK69</accession>
<dbReference type="EMBL" id="BNBE01000001">
    <property type="protein sequence ID" value="GHF91333.1"/>
    <property type="molecule type" value="Genomic_DNA"/>
</dbReference>
<comment type="caution">
    <text evidence="2">The sequence shown here is derived from an EMBL/GenBank/DDBJ whole genome shotgun (WGS) entry which is preliminary data.</text>
</comment>
<dbReference type="SUPFAM" id="SSF109604">
    <property type="entry name" value="HD-domain/PDEase-like"/>
    <property type="match status" value="1"/>
</dbReference>
<feature type="region of interest" description="Disordered" evidence="1">
    <location>
        <begin position="213"/>
        <end position="250"/>
    </location>
</feature>